<protein>
    <submittedName>
        <fullName evidence="2">Phosphotransferase</fullName>
    </submittedName>
</protein>
<dbReference type="Gene3D" id="3.90.1200.10">
    <property type="match status" value="1"/>
</dbReference>
<dbReference type="InterPro" id="IPR051678">
    <property type="entry name" value="AGP_Transferase"/>
</dbReference>
<dbReference type="InterPro" id="IPR011009">
    <property type="entry name" value="Kinase-like_dom_sf"/>
</dbReference>
<sequence>MKTLDDYHEQRRSLFLPKSDWSIPDYALRRCRADEPITQLDDAEVADIVRLVLHAEPDSVQKLDAPATTHQIWCLEFANRRLIFRSNSLPESFVDFPMAIEASITNYLVERGYPVMTCRCVDLTRDRCRTDFTIQNQASGSSLKIFDDNERVLLPLLTNLGRWIGKLHAEKVSSGFGWLKLDPDDPLGCHADGTSHYRGLFNCWTDFLEVNLEKHLSRCVELNALDKAEANRIEGWFSKLWSVLASSPSAILHNDLSMDNVFTDGRKITAILDWEDALLGDPIFDVASWATFQPVRRHSAFLIGYFREQRQQIDFEARFWFYFLRIALARTVLRDRLGLKDLPGRTPAAARIRLGLEELERQHRTFRRKAG</sequence>
<evidence type="ECO:0000313" key="2">
    <source>
        <dbReference type="EMBL" id="QVL31990.1"/>
    </source>
</evidence>
<dbReference type="InterPro" id="IPR002575">
    <property type="entry name" value="Aminoglycoside_PTrfase"/>
</dbReference>
<evidence type="ECO:0000313" key="3">
    <source>
        <dbReference type="Proteomes" id="UP000676194"/>
    </source>
</evidence>
<name>A0A8E6EUX9_9BACT</name>
<keyword evidence="3" id="KW-1185">Reference proteome</keyword>
<dbReference type="RefSeq" id="WP_213496525.1">
    <property type="nucleotide sequence ID" value="NZ_CP074694.1"/>
</dbReference>
<dbReference type="Pfam" id="PF01636">
    <property type="entry name" value="APH"/>
    <property type="match status" value="1"/>
</dbReference>
<dbReference type="PANTHER" id="PTHR21310:SF15">
    <property type="entry name" value="AMINOGLYCOSIDE PHOSPHOTRANSFERASE DOMAIN-CONTAINING PROTEIN"/>
    <property type="match status" value="1"/>
</dbReference>
<dbReference type="KEGG" id="tsph:KIH39_24670"/>
<dbReference type="AlphaFoldDB" id="A0A8E6EUX9"/>
<accession>A0A8E6EUX9</accession>
<dbReference type="PANTHER" id="PTHR21310">
    <property type="entry name" value="AMINOGLYCOSIDE PHOSPHOTRANSFERASE-RELATED-RELATED"/>
    <property type="match status" value="1"/>
</dbReference>
<evidence type="ECO:0000259" key="1">
    <source>
        <dbReference type="Pfam" id="PF01636"/>
    </source>
</evidence>
<reference evidence="2" key="1">
    <citation type="submission" date="2021-05" db="EMBL/GenBank/DDBJ databases">
        <title>Complete genome sequence of the cellulolytic planctomycete Telmatocola sphagniphila SP2T and characterization of the first cellulase from planctomycetes.</title>
        <authorList>
            <person name="Rakitin A.L."/>
            <person name="Beletsky A.V."/>
            <person name="Naumoff D.G."/>
            <person name="Kulichevskaya I.S."/>
            <person name="Mardanov A.V."/>
            <person name="Ravin N.V."/>
            <person name="Dedysh S.N."/>
        </authorList>
    </citation>
    <scope>NUCLEOTIDE SEQUENCE</scope>
    <source>
        <strain evidence="2">SP2T</strain>
    </source>
</reference>
<dbReference type="EMBL" id="CP074694">
    <property type="protein sequence ID" value="QVL31990.1"/>
    <property type="molecule type" value="Genomic_DNA"/>
</dbReference>
<dbReference type="Proteomes" id="UP000676194">
    <property type="component" value="Chromosome"/>
</dbReference>
<dbReference type="SUPFAM" id="SSF56112">
    <property type="entry name" value="Protein kinase-like (PK-like)"/>
    <property type="match status" value="1"/>
</dbReference>
<organism evidence="2 3">
    <name type="scientific">Telmatocola sphagniphila</name>
    <dbReference type="NCBI Taxonomy" id="1123043"/>
    <lineage>
        <taxon>Bacteria</taxon>
        <taxon>Pseudomonadati</taxon>
        <taxon>Planctomycetota</taxon>
        <taxon>Planctomycetia</taxon>
        <taxon>Gemmatales</taxon>
        <taxon>Gemmataceae</taxon>
    </lineage>
</organism>
<feature type="domain" description="Aminoglycoside phosphotransferase" evidence="1">
    <location>
        <begin position="79"/>
        <end position="310"/>
    </location>
</feature>
<gene>
    <name evidence="2" type="ORF">KIH39_24670</name>
</gene>
<proteinExistence type="predicted"/>